<keyword evidence="2" id="KW-1185">Reference proteome</keyword>
<evidence type="ECO:0000313" key="1">
    <source>
        <dbReference type="EMBL" id="ETI38013.1"/>
    </source>
</evidence>
<dbReference type="Proteomes" id="UP000018721">
    <property type="component" value="Unassembled WGS sequence"/>
</dbReference>
<proteinExistence type="predicted"/>
<protein>
    <submittedName>
        <fullName evidence="1">Uncharacterized protein</fullName>
    </submittedName>
</protein>
<accession>V9EHK3</accession>
<dbReference type="AlphaFoldDB" id="V9EHK3"/>
<name>V9EHK3_PHYNI</name>
<comment type="caution">
    <text evidence="1">The sequence shown here is derived from an EMBL/GenBank/DDBJ whole genome shotgun (WGS) entry which is preliminary data.</text>
</comment>
<gene>
    <name evidence="1" type="ORF">F443_16152</name>
</gene>
<reference evidence="1 2" key="1">
    <citation type="submission" date="2013-11" db="EMBL/GenBank/DDBJ databases">
        <title>The Genome Sequence of Phytophthora parasitica P1569.</title>
        <authorList>
            <consortium name="The Broad Institute Genomics Platform"/>
            <person name="Russ C."/>
            <person name="Tyler B."/>
            <person name="Panabieres F."/>
            <person name="Shan W."/>
            <person name="Tripathy S."/>
            <person name="Grunwald N."/>
            <person name="Machado M."/>
            <person name="Johnson C.S."/>
            <person name="Arredondo F."/>
            <person name="Hong C."/>
            <person name="Coffey M."/>
            <person name="Young S.K."/>
            <person name="Zeng Q."/>
            <person name="Gargeya S."/>
            <person name="Fitzgerald M."/>
            <person name="Abouelleil A."/>
            <person name="Alvarado L."/>
            <person name="Chapman S.B."/>
            <person name="Gainer-Dewar J."/>
            <person name="Goldberg J."/>
            <person name="Griggs A."/>
            <person name="Gujja S."/>
            <person name="Hansen M."/>
            <person name="Howarth C."/>
            <person name="Imamovic A."/>
            <person name="Ireland A."/>
            <person name="Larimer J."/>
            <person name="McCowan C."/>
            <person name="Murphy C."/>
            <person name="Pearson M."/>
            <person name="Poon T.W."/>
            <person name="Priest M."/>
            <person name="Roberts A."/>
            <person name="Saif S."/>
            <person name="Shea T."/>
            <person name="Sykes S."/>
            <person name="Wortman J."/>
            <person name="Nusbaum C."/>
            <person name="Birren B."/>
        </authorList>
    </citation>
    <scope>NUCLEOTIDE SEQUENCE [LARGE SCALE GENOMIC DNA]</scope>
    <source>
        <strain evidence="1 2">P1569</strain>
    </source>
</reference>
<organism evidence="1 2">
    <name type="scientific">Phytophthora nicotianae P1569</name>
    <dbReference type="NCBI Taxonomy" id="1317065"/>
    <lineage>
        <taxon>Eukaryota</taxon>
        <taxon>Sar</taxon>
        <taxon>Stramenopiles</taxon>
        <taxon>Oomycota</taxon>
        <taxon>Peronosporomycetes</taxon>
        <taxon>Peronosporales</taxon>
        <taxon>Peronosporaceae</taxon>
        <taxon>Phytophthora</taxon>
    </lineage>
</organism>
<evidence type="ECO:0000313" key="2">
    <source>
        <dbReference type="Proteomes" id="UP000018721"/>
    </source>
</evidence>
<dbReference type="HOGENOM" id="CLU_3407205_0_0_1"/>
<sequence length="30" mass="3410">MELVSFAGTNAESRIKRDLDSNRRIDDVSN</sequence>
<dbReference type="EMBL" id="ANIZ01002827">
    <property type="protein sequence ID" value="ETI38013.1"/>
    <property type="molecule type" value="Genomic_DNA"/>
</dbReference>